<comment type="caution">
    <text evidence="1">The sequence shown here is derived from an EMBL/GenBank/DDBJ whole genome shotgun (WGS) entry which is preliminary data.</text>
</comment>
<dbReference type="Proteomes" id="UP001056120">
    <property type="component" value="Linkage Group LG08"/>
</dbReference>
<reference evidence="1 2" key="2">
    <citation type="journal article" date="2022" name="Mol. Ecol. Resour.">
        <title>The genomes of chicory, endive, great burdock and yacon provide insights into Asteraceae paleo-polyploidization history and plant inulin production.</title>
        <authorList>
            <person name="Fan W."/>
            <person name="Wang S."/>
            <person name="Wang H."/>
            <person name="Wang A."/>
            <person name="Jiang F."/>
            <person name="Liu H."/>
            <person name="Zhao H."/>
            <person name="Xu D."/>
            <person name="Zhang Y."/>
        </authorList>
    </citation>
    <scope>NUCLEOTIDE SEQUENCE [LARGE SCALE GENOMIC DNA]</scope>
    <source>
        <strain evidence="2">cv. Yunnan</strain>
        <tissue evidence="1">Leaves</tissue>
    </source>
</reference>
<name>A0ACB9IFS3_9ASTR</name>
<protein>
    <submittedName>
        <fullName evidence="1">Uncharacterized protein</fullName>
    </submittedName>
</protein>
<gene>
    <name evidence="1" type="ORF">L1987_22440</name>
</gene>
<evidence type="ECO:0000313" key="2">
    <source>
        <dbReference type="Proteomes" id="UP001056120"/>
    </source>
</evidence>
<keyword evidence="2" id="KW-1185">Reference proteome</keyword>
<proteinExistence type="predicted"/>
<reference evidence="2" key="1">
    <citation type="journal article" date="2022" name="Mol. Ecol. Resour.">
        <title>The genomes of chicory, endive, great burdock and yacon provide insights into Asteraceae palaeo-polyploidization history and plant inulin production.</title>
        <authorList>
            <person name="Fan W."/>
            <person name="Wang S."/>
            <person name="Wang H."/>
            <person name="Wang A."/>
            <person name="Jiang F."/>
            <person name="Liu H."/>
            <person name="Zhao H."/>
            <person name="Xu D."/>
            <person name="Zhang Y."/>
        </authorList>
    </citation>
    <scope>NUCLEOTIDE SEQUENCE [LARGE SCALE GENOMIC DNA]</scope>
    <source>
        <strain evidence="2">cv. Yunnan</strain>
    </source>
</reference>
<organism evidence="1 2">
    <name type="scientific">Smallanthus sonchifolius</name>
    <dbReference type="NCBI Taxonomy" id="185202"/>
    <lineage>
        <taxon>Eukaryota</taxon>
        <taxon>Viridiplantae</taxon>
        <taxon>Streptophyta</taxon>
        <taxon>Embryophyta</taxon>
        <taxon>Tracheophyta</taxon>
        <taxon>Spermatophyta</taxon>
        <taxon>Magnoliopsida</taxon>
        <taxon>eudicotyledons</taxon>
        <taxon>Gunneridae</taxon>
        <taxon>Pentapetalae</taxon>
        <taxon>asterids</taxon>
        <taxon>campanulids</taxon>
        <taxon>Asterales</taxon>
        <taxon>Asteraceae</taxon>
        <taxon>Asteroideae</taxon>
        <taxon>Heliantheae alliance</taxon>
        <taxon>Millerieae</taxon>
        <taxon>Smallanthus</taxon>
    </lineage>
</organism>
<evidence type="ECO:0000313" key="1">
    <source>
        <dbReference type="EMBL" id="KAI3806533.1"/>
    </source>
</evidence>
<dbReference type="EMBL" id="CM042025">
    <property type="protein sequence ID" value="KAI3806533.1"/>
    <property type="molecule type" value="Genomic_DNA"/>
</dbReference>
<accession>A0ACB9IFS3</accession>
<sequence length="226" mass="25185">MHIKILSILFTAYFVNPTSNYLFQMPDYDQRVQNLHGDEDIRVVHALTPSFYPLATSDQASQGGVSNMSVTNSTLVLAGSPIATSTIDYDGGASVVSGVGREVVVSTRSFKKEEVESKITAWKNAKIAEINNRFKCEDAIINGWEAEQAQLSALRMQKVERKLEEKRVRAMEKMENEIAKAHQKAEERRASEEAKRGTKTARVLEVANLMRAVGRSPVKSSFFRAS</sequence>